<evidence type="ECO:0000256" key="1">
    <source>
        <dbReference type="SAM" id="SignalP"/>
    </source>
</evidence>
<reference evidence="2" key="1">
    <citation type="journal article" date="2014" name="PLoS Negl. Trop. Dis.">
        <title>An updated insight into the Sialotranscriptome of Triatoma infestans: developmental stage and geographic variations.</title>
        <authorList>
            <person name="Schwarz A."/>
            <person name="Medrano-Mercado N."/>
            <person name="Schaub G.A."/>
            <person name="Struchiner C.J."/>
            <person name="Bargues M.D."/>
            <person name="Levy M.Z."/>
            <person name="Ribeiro J.M."/>
        </authorList>
    </citation>
    <scope>NUCLEOTIDE SEQUENCE</scope>
    <source>
        <strain evidence="2">Chile</strain>
        <tissue evidence="2">Salivary glands</tissue>
    </source>
</reference>
<sequence>MYKIAVVVPLFFAAVSAGFLGGHGGVAVAPAVAAAPFAVAHAPAVAVAHAPAVAVAAPAATSYANTYRVVHGSVPVVRTVAAAPVVAHAAPVAVATHAAFAAPAFATVGHGYHG</sequence>
<organism evidence="2">
    <name type="scientific">Triatoma infestans</name>
    <name type="common">Assassin bug</name>
    <dbReference type="NCBI Taxonomy" id="30076"/>
    <lineage>
        <taxon>Eukaryota</taxon>
        <taxon>Metazoa</taxon>
        <taxon>Ecdysozoa</taxon>
        <taxon>Arthropoda</taxon>
        <taxon>Hexapoda</taxon>
        <taxon>Insecta</taxon>
        <taxon>Pterygota</taxon>
        <taxon>Neoptera</taxon>
        <taxon>Paraneoptera</taxon>
        <taxon>Hemiptera</taxon>
        <taxon>Heteroptera</taxon>
        <taxon>Panheteroptera</taxon>
        <taxon>Cimicomorpha</taxon>
        <taxon>Reduviidae</taxon>
        <taxon>Triatominae</taxon>
        <taxon>Triatoma</taxon>
    </lineage>
</organism>
<accession>A0A023F6S5</accession>
<keyword evidence="1" id="KW-0732">Signal</keyword>
<name>A0A023F6S5_TRIIF</name>
<evidence type="ECO:0000313" key="2">
    <source>
        <dbReference type="EMBL" id="JAC16929.1"/>
    </source>
</evidence>
<dbReference type="AlphaFoldDB" id="A0A023F6S5"/>
<feature type="chain" id="PRO_5001514686" evidence="1">
    <location>
        <begin position="18"/>
        <end position="114"/>
    </location>
</feature>
<protein>
    <submittedName>
        <fullName evidence="2">Putative cuticular protein 17 from low complexity family</fullName>
    </submittedName>
</protein>
<dbReference type="EMBL" id="GBBI01001783">
    <property type="protein sequence ID" value="JAC16929.1"/>
    <property type="molecule type" value="mRNA"/>
</dbReference>
<feature type="signal peptide" evidence="1">
    <location>
        <begin position="1"/>
        <end position="17"/>
    </location>
</feature>
<proteinExistence type="evidence at transcript level"/>